<reference evidence="2" key="2">
    <citation type="submission" date="2020-11" db="EMBL/GenBank/DDBJ databases">
        <authorList>
            <person name="McCartney M.A."/>
            <person name="Auch B."/>
            <person name="Kono T."/>
            <person name="Mallez S."/>
            <person name="Becker A."/>
            <person name="Gohl D.M."/>
            <person name="Silverstein K.A.T."/>
            <person name="Koren S."/>
            <person name="Bechman K.B."/>
            <person name="Herman A."/>
            <person name="Abrahante J.E."/>
            <person name="Garbe J."/>
        </authorList>
    </citation>
    <scope>NUCLEOTIDE SEQUENCE</scope>
    <source>
        <strain evidence="2">Duluth1</strain>
        <tissue evidence="2">Whole animal</tissue>
    </source>
</reference>
<accession>A0A9D4FN21</accession>
<comment type="caution">
    <text evidence="2">The sequence shown here is derived from an EMBL/GenBank/DDBJ whole genome shotgun (WGS) entry which is preliminary data.</text>
</comment>
<evidence type="ECO:0000313" key="3">
    <source>
        <dbReference type="Proteomes" id="UP000828390"/>
    </source>
</evidence>
<evidence type="ECO:0000313" key="2">
    <source>
        <dbReference type="EMBL" id="KAH3798857.1"/>
    </source>
</evidence>
<feature type="compositionally biased region" description="Basic and acidic residues" evidence="1">
    <location>
        <begin position="18"/>
        <end position="30"/>
    </location>
</feature>
<dbReference type="EMBL" id="JAIWYP010000007">
    <property type="protein sequence ID" value="KAH3798857.1"/>
    <property type="molecule type" value="Genomic_DNA"/>
</dbReference>
<organism evidence="2 3">
    <name type="scientific">Dreissena polymorpha</name>
    <name type="common">Zebra mussel</name>
    <name type="synonym">Mytilus polymorpha</name>
    <dbReference type="NCBI Taxonomy" id="45954"/>
    <lineage>
        <taxon>Eukaryota</taxon>
        <taxon>Metazoa</taxon>
        <taxon>Spiralia</taxon>
        <taxon>Lophotrochozoa</taxon>
        <taxon>Mollusca</taxon>
        <taxon>Bivalvia</taxon>
        <taxon>Autobranchia</taxon>
        <taxon>Heteroconchia</taxon>
        <taxon>Euheterodonta</taxon>
        <taxon>Imparidentia</taxon>
        <taxon>Neoheterodontei</taxon>
        <taxon>Myida</taxon>
        <taxon>Dreissenoidea</taxon>
        <taxon>Dreissenidae</taxon>
        <taxon>Dreissena</taxon>
    </lineage>
</organism>
<protein>
    <submittedName>
        <fullName evidence="2">Uncharacterized protein</fullName>
    </submittedName>
</protein>
<sequence>MCKGQTASAIGDNLPQRQEPKSKGNERNDSEAVFTYKHPTRHTRQKIVVIKLTKVNRWSIDNVKAVATEDGTMAEVTSETSHNENKGNYSNNAGRPYRETSYRRHKVA</sequence>
<dbReference type="Proteomes" id="UP000828390">
    <property type="component" value="Unassembled WGS sequence"/>
</dbReference>
<reference evidence="2" key="1">
    <citation type="journal article" date="2019" name="bioRxiv">
        <title>The Genome of the Zebra Mussel, Dreissena polymorpha: A Resource for Invasive Species Research.</title>
        <authorList>
            <person name="McCartney M.A."/>
            <person name="Auch B."/>
            <person name="Kono T."/>
            <person name="Mallez S."/>
            <person name="Zhang Y."/>
            <person name="Obille A."/>
            <person name="Becker A."/>
            <person name="Abrahante J.E."/>
            <person name="Garbe J."/>
            <person name="Badalamenti J.P."/>
            <person name="Herman A."/>
            <person name="Mangelson H."/>
            <person name="Liachko I."/>
            <person name="Sullivan S."/>
            <person name="Sone E.D."/>
            <person name="Koren S."/>
            <person name="Silverstein K.A.T."/>
            <person name="Beckman K.B."/>
            <person name="Gohl D.M."/>
        </authorList>
    </citation>
    <scope>NUCLEOTIDE SEQUENCE</scope>
    <source>
        <strain evidence="2">Duluth1</strain>
        <tissue evidence="2">Whole animal</tissue>
    </source>
</reference>
<evidence type="ECO:0000256" key="1">
    <source>
        <dbReference type="SAM" id="MobiDB-lite"/>
    </source>
</evidence>
<feature type="region of interest" description="Disordered" evidence="1">
    <location>
        <begin position="72"/>
        <end position="108"/>
    </location>
</feature>
<keyword evidence="3" id="KW-1185">Reference proteome</keyword>
<proteinExistence type="predicted"/>
<feature type="region of interest" description="Disordered" evidence="1">
    <location>
        <begin position="1"/>
        <end position="38"/>
    </location>
</feature>
<dbReference type="AlphaFoldDB" id="A0A9D4FN21"/>
<feature type="compositionally biased region" description="Polar residues" evidence="1">
    <location>
        <begin position="75"/>
        <end position="93"/>
    </location>
</feature>
<name>A0A9D4FN21_DREPO</name>
<gene>
    <name evidence="2" type="ORF">DPMN_152460</name>
</gene>